<feature type="domain" description="Glycosyltransferase RgtA/B/C/D-like" evidence="10">
    <location>
        <begin position="90"/>
        <end position="248"/>
    </location>
</feature>
<evidence type="ECO:0000313" key="12">
    <source>
        <dbReference type="Proteomes" id="UP000006844"/>
    </source>
</evidence>
<feature type="transmembrane region" description="Helical" evidence="9">
    <location>
        <begin position="325"/>
        <end position="343"/>
    </location>
</feature>
<feature type="transmembrane region" description="Helical" evidence="9">
    <location>
        <begin position="110"/>
        <end position="128"/>
    </location>
</feature>
<evidence type="ECO:0000256" key="8">
    <source>
        <dbReference type="SAM" id="MobiDB-lite"/>
    </source>
</evidence>
<dbReference type="GO" id="GO:0009103">
    <property type="term" value="P:lipopolysaccharide biosynthetic process"/>
    <property type="evidence" value="ECO:0007669"/>
    <property type="project" value="UniProtKB-ARBA"/>
</dbReference>
<feature type="transmembrane region" description="Helical" evidence="9">
    <location>
        <begin position="187"/>
        <end position="220"/>
    </location>
</feature>
<dbReference type="Proteomes" id="UP000006844">
    <property type="component" value="Chromosome"/>
</dbReference>
<evidence type="ECO:0000256" key="2">
    <source>
        <dbReference type="ARBA" id="ARBA00022475"/>
    </source>
</evidence>
<dbReference type="TCDB" id="9.B.142.6.1">
    <property type="family name" value="the integral membrane glycosyltransferase family 39 (gt39) family"/>
</dbReference>
<reference evidence="11 12" key="1">
    <citation type="journal article" date="2012" name="Stand. Genomic Sci.">
        <title>Complete genome sequence of Terriglobus saanensis type strain SP1PR4(T), an Acidobacteria from tundra soil.</title>
        <authorList>
            <person name="Rawat S.R."/>
            <person name="Mannisto M.K."/>
            <person name="Starovoytov V."/>
            <person name="Goodwin L."/>
            <person name="Nolan M."/>
            <person name="Hauser L."/>
            <person name="Land M."/>
            <person name="Davenport K.W."/>
            <person name="Woyke T."/>
            <person name="Haggblom M.M."/>
        </authorList>
    </citation>
    <scope>NUCLEOTIDE SEQUENCE</scope>
    <source>
        <strain evidence="12">ATCC BAA-1853 / DSM 23119 / SP1PR4</strain>
    </source>
</reference>
<keyword evidence="2" id="KW-1003">Cell membrane</keyword>
<comment type="subcellular location">
    <subcellularLocation>
        <location evidence="1">Cell membrane</location>
        <topology evidence="1">Multi-pass membrane protein</topology>
    </subcellularLocation>
</comment>
<feature type="transmembrane region" description="Helical" evidence="9">
    <location>
        <begin position="300"/>
        <end position="318"/>
    </location>
</feature>
<evidence type="ECO:0000256" key="9">
    <source>
        <dbReference type="SAM" id="Phobius"/>
    </source>
</evidence>
<evidence type="ECO:0000313" key="11">
    <source>
        <dbReference type="EMBL" id="ADV81428.1"/>
    </source>
</evidence>
<evidence type="ECO:0000256" key="3">
    <source>
        <dbReference type="ARBA" id="ARBA00022676"/>
    </source>
</evidence>
<keyword evidence="4 11" id="KW-0808">Transferase</keyword>
<evidence type="ECO:0000256" key="4">
    <source>
        <dbReference type="ARBA" id="ARBA00022679"/>
    </source>
</evidence>
<organism evidence="11 12">
    <name type="scientific">Terriglobus saanensis (strain ATCC BAA-1853 / DSM 23119 / SP1PR4)</name>
    <dbReference type="NCBI Taxonomy" id="401053"/>
    <lineage>
        <taxon>Bacteria</taxon>
        <taxon>Pseudomonadati</taxon>
        <taxon>Acidobacteriota</taxon>
        <taxon>Terriglobia</taxon>
        <taxon>Terriglobales</taxon>
        <taxon>Acidobacteriaceae</taxon>
        <taxon>Terriglobus</taxon>
    </lineage>
</organism>
<evidence type="ECO:0000256" key="7">
    <source>
        <dbReference type="ARBA" id="ARBA00023136"/>
    </source>
</evidence>
<dbReference type="Pfam" id="PF13231">
    <property type="entry name" value="PMT_2"/>
    <property type="match status" value="1"/>
</dbReference>
<name>E8V4M4_TERSS</name>
<dbReference type="eggNOG" id="COG1807">
    <property type="taxonomic scope" value="Bacteria"/>
</dbReference>
<evidence type="ECO:0000256" key="5">
    <source>
        <dbReference type="ARBA" id="ARBA00022692"/>
    </source>
</evidence>
<evidence type="ECO:0000256" key="6">
    <source>
        <dbReference type="ARBA" id="ARBA00022989"/>
    </source>
</evidence>
<feature type="transmembrane region" description="Helical" evidence="9">
    <location>
        <begin position="377"/>
        <end position="400"/>
    </location>
</feature>
<dbReference type="KEGG" id="tsa:AciPR4_0593"/>
<keyword evidence="3" id="KW-0328">Glycosyltransferase</keyword>
<feature type="transmembrane region" description="Helical" evidence="9">
    <location>
        <begin position="349"/>
        <end position="365"/>
    </location>
</feature>
<feature type="transmembrane region" description="Helical" evidence="9">
    <location>
        <begin position="30"/>
        <end position="49"/>
    </location>
</feature>
<keyword evidence="12" id="KW-1185">Reference proteome</keyword>
<feature type="region of interest" description="Disordered" evidence="8">
    <location>
        <begin position="1"/>
        <end position="25"/>
    </location>
</feature>
<accession>E8V4M4</accession>
<dbReference type="PANTHER" id="PTHR33908">
    <property type="entry name" value="MANNOSYLTRANSFERASE YKCB-RELATED"/>
    <property type="match status" value="1"/>
</dbReference>
<feature type="transmembrane region" description="Helical" evidence="9">
    <location>
        <begin position="134"/>
        <end position="155"/>
    </location>
</feature>
<keyword evidence="5 9" id="KW-0812">Transmembrane</keyword>
<evidence type="ECO:0000256" key="1">
    <source>
        <dbReference type="ARBA" id="ARBA00004651"/>
    </source>
</evidence>
<gene>
    <name evidence="11" type="ordered locus">AciPR4_0593</name>
</gene>
<evidence type="ECO:0000259" key="10">
    <source>
        <dbReference type="Pfam" id="PF13231"/>
    </source>
</evidence>
<dbReference type="GO" id="GO:0016763">
    <property type="term" value="F:pentosyltransferase activity"/>
    <property type="evidence" value="ECO:0007669"/>
    <property type="project" value="TreeGrafter"/>
</dbReference>
<dbReference type="OrthoDB" id="104818at2"/>
<feature type="transmembrane region" description="Helical" evidence="9">
    <location>
        <begin position="232"/>
        <end position="251"/>
    </location>
</feature>
<sequence>MTLSPEVLLSRPNQPDLSTPPTGRPTSRRTHLWLLAAIALFLLQTLPFLSYRWVTDESWYAAPAYSLVHGDGMRDPALGPNELENHFDARPPGTALVIAAGFKLFGTGQIAARIGSVLAGLLVVVLVYRLSRELFGVPGALCATFVIATDNLLVLTSRTARPEALTTMCIFAGLLALQKYANLRKPAYAFACGLVMAAGTMFHITLLGYLISFGLLFLFLDKKRGDFILRGALTYWIGFAIGLVPFALWIFTAPRGLEGFHEEFLNRAIKVPLLEKFLHEGRRYSDVLGFHMLSGHLGSLPVRLPIPLFFLFASYLLWRYKRSWFYVELVLLVPSILWLIYTVNKSSRYVAIVGPLFALAVGAAIRATEERANLRRWLTYGTLAVVVVQASANFLLLHNARKANYSELGAKLRAFVPVNATVFGTITFWLAFHDHPFISYERTTPHMAADLYGARYFIVGDRMMTQGEPDDRFYLELNQDLKDLEVQSKLVGEVVDPYYGDLKIYHLEK</sequence>
<keyword evidence="6 9" id="KW-1133">Transmembrane helix</keyword>
<protein>
    <submittedName>
        <fullName evidence="11">Glycosyl transferase family 39</fullName>
    </submittedName>
</protein>
<dbReference type="HOGENOM" id="CLU_535199_0_0_0"/>
<keyword evidence="7 9" id="KW-0472">Membrane</keyword>
<dbReference type="InterPro" id="IPR050297">
    <property type="entry name" value="LipidA_mod_glycosyltrf_83"/>
</dbReference>
<dbReference type="InterPro" id="IPR038731">
    <property type="entry name" value="RgtA/B/C-like"/>
</dbReference>
<dbReference type="AlphaFoldDB" id="E8V4M4"/>
<dbReference type="PANTHER" id="PTHR33908:SF11">
    <property type="entry name" value="MEMBRANE PROTEIN"/>
    <property type="match status" value="1"/>
</dbReference>
<proteinExistence type="predicted"/>
<feature type="transmembrane region" description="Helical" evidence="9">
    <location>
        <begin position="412"/>
        <end position="432"/>
    </location>
</feature>
<dbReference type="EMBL" id="CP002467">
    <property type="protein sequence ID" value="ADV81428.1"/>
    <property type="molecule type" value="Genomic_DNA"/>
</dbReference>
<dbReference type="GO" id="GO:0005886">
    <property type="term" value="C:plasma membrane"/>
    <property type="evidence" value="ECO:0007669"/>
    <property type="project" value="UniProtKB-SubCell"/>
</dbReference>